<dbReference type="OrthoDB" id="9768323at2"/>
<feature type="domain" description="Hydantoinase A/oxoprolinase" evidence="2">
    <location>
        <begin position="278"/>
        <end position="566"/>
    </location>
</feature>
<dbReference type="Pfam" id="PF02538">
    <property type="entry name" value="Hydantoinase_B"/>
    <property type="match status" value="1"/>
</dbReference>
<dbReference type="Pfam" id="PF19278">
    <property type="entry name" value="Hydant_A_C"/>
    <property type="match status" value="1"/>
</dbReference>
<evidence type="ECO:0000313" key="6">
    <source>
        <dbReference type="EMBL" id="SFF34344.1"/>
    </source>
</evidence>
<organism evidence="6 7">
    <name type="scientific">Thermoflexibacter ruber</name>
    <dbReference type="NCBI Taxonomy" id="1003"/>
    <lineage>
        <taxon>Bacteria</taxon>
        <taxon>Pseudomonadati</taxon>
        <taxon>Bacteroidota</taxon>
        <taxon>Cytophagia</taxon>
        <taxon>Cytophagales</taxon>
        <taxon>Thermoflexibacteraceae</taxon>
        <taxon>Thermoflexibacter</taxon>
    </lineage>
</organism>
<evidence type="ECO:0000256" key="1">
    <source>
        <dbReference type="ARBA" id="ARBA00010403"/>
    </source>
</evidence>
<evidence type="ECO:0000259" key="5">
    <source>
        <dbReference type="Pfam" id="PF19278"/>
    </source>
</evidence>
<dbReference type="Pfam" id="PF05378">
    <property type="entry name" value="Hydant_A_N"/>
    <property type="match status" value="1"/>
</dbReference>
<accession>A0A1I2HWC8</accession>
<dbReference type="GO" id="GO:0006749">
    <property type="term" value="P:glutathione metabolic process"/>
    <property type="evidence" value="ECO:0007669"/>
    <property type="project" value="TreeGrafter"/>
</dbReference>
<dbReference type="Pfam" id="PF01968">
    <property type="entry name" value="Hydantoinase_A"/>
    <property type="match status" value="1"/>
</dbReference>
<dbReference type="GO" id="GO:0005829">
    <property type="term" value="C:cytosol"/>
    <property type="evidence" value="ECO:0007669"/>
    <property type="project" value="TreeGrafter"/>
</dbReference>
<feature type="domain" description="Acetophenone carboxylase-like C-terminal" evidence="5">
    <location>
        <begin position="582"/>
        <end position="751"/>
    </location>
</feature>
<dbReference type="InterPro" id="IPR045079">
    <property type="entry name" value="Oxoprolinase-like"/>
</dbReference>
<dbReference type="InterPro" id="IPR002821">
    <property type="entry name" value="Hydantoinase_A"/>
</dbReference>
<reference evidence="7" key="1">
    <citation type="submission" date="2016-10" db="EMBL/GenBank/DDBJ databases">
        <authorList>
            <person name="Varghese N."/>
            <person name="Submissions S."/>
        </authorList>
    </citation>
    <scope>NUCLEOTIDE SEQUENCE [LARGE SCALE GENOMIC DNA]</scope>
    <source>
        <strain>GEY</strain>
        <strain evidence="7">DSM 9560</strain>
    </source>
</reference>
<keyword evidence="7" id="KW-1185">Reference proteome</keyword>
<dbReference type="InterPro" id="IPR003692">
    <property type="entry name" value="Hydantoinase_B"/>
</dbReference>
<gene>
    <name evidence="6" type="ORF">SAMN04488541_102723</name>
</gene>
<dbReference type="STRING" id="1003.SAMN04488541_102723"/>
<evidence type="ECO:0000259" key="2">
    <source>
        <dbReference type="Pfam" id="PF01968"/>
    </source>
</evidence>
<proteinExistence type="inferred from homology"/>
<dbReference type="EMBL" id="FONY01000027">
    <property type="protein sequence ID" value="SFF34344.1"/>
    <property type="molecule type" value="Genomic_DNA"/>
</dbReference>
<dbReference type="Proteomes" id="UP000199513">
    <property type="component" value="Unassembled WGS sequence"/>
</dbReference>
<name>A0A1I2HWC8_9BACT</name>
<evidence type="ECO:0000313" key="7">
    <source>
        <dbReference type="Proteomes" id="UP000199513"/>
    </source>
</evidence>
<dbReference type="RefSeq" id="WP_091547982.1">
    <property type="nucleotide sequence ID" value="NZ_FONY01000027.1"/>
</dbReference>
<feature type="domain" description="Hydantoinase/oxoprolinase N-terminal" evidence="4">
    <location>
        <begin position="141"/>
        <end position="258"/>
    </location>
</feature>
<evidence type="ECO:0000259" key="3">
    <source>
        <dbReference type="Pfam" id="PF02538"/>
    </source>
</evidence>
<feature type="domain" description="Hydantoinase B/oxoprolinase" evidence="3">
    <location>
        <begin position="780"/>
        <end position="1307"/>
    </location>
</feature>
<dbReference type="InterPro" id="IPR049517">
    <property type="entry name" value="ACX-like_C"/>
</dbReference>
<evidence type="ECO:0000259" key="4">
    <source>
        <dbReference type="Pfam" id="PF05378"/>
    </source>
</evidence>
<dbReference type="PANTHER" id="PTHR11365:SF23">
    <property type="entry name" value="HYPOTHETICAL 5-OXOPROLINASE (EUROFUNG)-RELATED"/>
    <property type="match status" value="1"/>
</dbReference>
<protein>
    <submittedName>
        <fullName evidence="6">5-oxoprolinase (ATP-hydrolysing)</fullName>
    </submittedName>
</protein>
<dbReference type="GO" id="GO:0017168">
    <property type="term" value="F:5-oxoprolinase (ATP-hydrolyzing) activity"/>
    <property type="evidence" value="ECO:0007669"/>
    <property type="project" value="TreeGrafter"/>
</dbReference>
<dbReference type="PANTHER" id="PTHR11365">
    <property type="entry name" value="5-OXOPROLINASE RELATED"/>
    <property type="match status" value="1"/>
</dbReference>
<dbReference type="InterPro" id="IPR008040">
    <property type="entry name" value="Hydant_A_N"/>
</dbReference>
<sequence>MMAWQIWIDTGGTFTDCIAIAPDGKEQYIKVLSNGSLRGKILEQVAENTFKIQIHWQTTKDIFQNYEFHLLQKTITNQEEKLIVEQIDIENQSLTLNKGFSIGKNKIPLDFAITANEEAPILSARIATQTSLYQALPPIQMRLGSTKGTNALLERKGAKVTLLITKGFKDLLKIGTQQRPHLFALNIVKPAPLYENVIEVEERLDSKGNILIHLTDSEIDRIIKTLQTQQVETIAIALLHSYLNPSHEHLLKERLEKEGFSFVSLSSDLANAIKILPRAQTAVVNAYLTPVIHHYLTSIKNTIFLPTQNISLDAKNSLKVMTSAGGLVEADFFNPKDSLLSGPAGGIIGAVETAKYAGFQQIITFDMGGTSTDVARYDGSFDYQFETKINDIQILSPSLAIETVAAGGGSLCQFDGFKLTVGPESVGANPGPACYGIGKQLAITDVNLLLGRLLPDNFNIPIDKKYAQVALEKVQKQVYESTGNLLKQTEILEGFVQIANEKMAEAIRKISVSKGYNPEDYALLAFGGAGGQHACGVANLLNIKQIIIPYKAGLLSAFGMGMAQIERFASLQVLQLLQDFESQLSLTIQQLADKALQDLHKEGFDKTQIGIKNIYLYLRFKGQDSTIEVDVSKHETITAQTIKNSFQKKYEKIYGHWVGDIQAIEIESIKVIGATLKQESQNQSFSKNTPVYFPESEQITQTYCRGSFQDTPVFVWEKLQTGASIKGTAILLSQNSTIFIEPNWELTIDEANNAVLRLSENIVVGETDNTQIEENDSLKAIDLELFTNRFVNIAEEMGALLQRTSFSVNVKERLDFSCAVLDAQGELIVNAPHIPVHLGSLGICVRTLKSTIQMQEGDVIITNHPKFGGSHLPDITLIAPVFYDNQLVGYVANRAHHAEIGGKRPGSMPPNATSLAEEGVVISPTYLIKNFEPQWDSIKNILLSAPFPTRAIHENLADLNGALASIKAGIDALQALCQKFGIEKIQFYMQALKDHAFQSLQKSLDNFTALKTPAVALFSGFVSRNVLLSATENLDDGTKLCVQLDISQDEDDEYMVLIDFRGTSVTHQGNLNATPAIVNSAVIYVLRLLLDADIPLNEGIMKKVQLKIPKNTLLNPAFPDDISQCPAVVGGNTETSQRLVDTLLKALGLAACSQGTMNNLLFGNEHFGYYETICGGTGAGEGFKGCDAVHQHMTNTRITDAEVLELRYPVRLERFAIRENSGGKGKWQGGNGIIRELTFLENVSLSVLTQHRKVAPYGLEGGKNGQVGKQYVICKDGTVETLKGLDKREMEAGDKIIIETPGGGGFGVK</sequence>
<comment type="similarity">
    <text evidence="1">Belongs to the oxoprolinase family.</text>
</comment>